<dbReference type="InterPro" id="IPR019798">
    <property type="entry name" value="Ser_HO-MeTrfase_PLP_BS"/>
</dbReference>
<dbReference type="InterPro" id="IPR015422">
    <property type="entry name" value="PyrdxlP-dep_Trfase_small"/>
</dbReference>
<dbReference type="PANTHER" id="PTHR11680:SF35">
    <property type="entry name" value="SERINE HYDROXYMETHYLTRANSFERASE 1"/>
    <property type="match status" value="1"/>
</dbReference>
<feature type="binding site" evidence="6">
    <location>
        <position position="116"/>
    </location>
    <ligand>
        <name>(6S)-5,6,7,8-tetrahydrofolate</name>
        <dbReference type="ChEBI" id="CHEBI:57453"/>
    </ligand>
</feature>
<dbReference type="GO" id="GO:0030170">
    <property type="term" value="F:pyridoxal phosphate binding"/>
    <property type="evidence" value="ECO:0007669"/>
    <property type="project" value="UniProtKB-UniRule"/>
</dbReference>
<evidence type="ECO:0000256" key="7">
    <source>
        <dbReference type="PIRSR" id="PIRSR000412-50"/>
    </source>
</evidence>
<dbReference type="UniPathway" id="UPA00288">
    <property type="reaction ID" value="UER01023"/>
</dbReference>
<keyword evidence="4 6" id="KW-0808">Transferase</keyword>
<dbReference type="Proteomes" id="UP000176493">
    <property type="component" value="Unassembled WGS sequence"/>
</dbReference>
<dbReference type="GO" id="GO:0019264">
    <property type="term" value="P:glycine biosynthetic process from serine"/>
    <property type="evidence" value="ECO:0007669"/>
    <property type="project" value="UniProtKB-UniRule"/>
</dbReference>
<feature type="site" description="Plays an important role in substrate specificity" evidence="6">
    <location>
        <position position="230"/>
    </location>
</feature>
<dbReference type="InterPro" id="IPR015424">
    <property type="entry name" value="PyrdxlP-dep_Trfase"/>
</dbReference>
<dbReference type="InterPro" id="IPR015421">
    <property type="entry name" value="PyrdxlP-dep_Trfase_major"/>
</dbReference>
<dbReference type="HAMAP" id="MF_00051">
    <property type="entry name" value="SHMT"/>
    <property type="match status" value="1"/>
</dbReference>
<dbReference type="GO" id="GO:0008168">
    <property type="term" value="F:methyltransferase activity"/>
    <property type="evidence" value="ECO:0007669"/>
    <property type="project" value="UniProtKB-KW"/>
</dbReference>
<feature type="modified residue" description="N6-(pyridoxal phosphate)lysine" evidence="6 7">
    <location>
        <position position="231"/>
    </location>
</feature>
<dbReference type="PROSITE" id="PS00096">
    <property type="entry name" value="SHMT"/>
    <property type="match status" value="1"/>
</dbReference>
<organism evidence="9 10">
    <name type="scientific">Candidatus Taylorbacteria bacterium RIFCSPHIGHO2_02_49_25</name>
    <dbReference type="NCBI Taxonomy" id="1802305"/>
    <lineage>
        <taxon>Bacteria</taxon>
        <taxon>Candidatus Tayloriibacteriota</taxon>
    </lineage>
</organism>
<keyword evidence="6" id="KW-0028">Amino-acid biosynthesis</keyword>
<keyword evidence="6" id="KW-0963">Cytoplasm</keyword>
<dbReference type="GO" id="GO:0035999">
    <property type="term" value="P:tetrahydrofolate interconversion"/>
    <property type="evidence" value="ECO:0007669"/>
    <property type="project" value="UniProtKB-UniRule"/>
</dbReference>
<name>A0A1G2MHJ5_9BACT</name>
<comment type="caution">
    <text evidence="6">Lacks conserved residue(s) required for the propagation of feature annotation.</text>
</comment>
<dbReference type="GO" id="GO:0005737">
    <property type="term" value="C:cytoplasm"/>
    <property type="evidence" value="ECO:0007669"/>
    <property type="project" value="UniProtKB-SubCell"/>
</dbReference>
<sequence length="398" mass="43893">MKDIQIKKLIDTERKRQKKVINLVASENYVSRDVLEALGSELTDKYGEGYPGRRYYRGTSVVDEVERLAQNRALELFELDKEAWSVNVQPLSGSPANFAVYAALVPQGEKIMGMELSHGGHLTHGQKVSITGKFWNSALYTVSKENERIDYDSLREFALKEKPKIIVAGFTAYAHIIDFKKFREIADAAGALLMVDMSHFAGLVAGKVYPSPFSTQGGLALADVVTTTTHKTLRGPRSAIIFSKRDERGLDKKIDKIIIPGLQGGPHFNTIAAVAVALKEVGTPAFRKYAAQVVKNAKALSDELARLGWRIVEGGTETHLLRVDTWMNGKGIGGREAADKLEAAGIIVNENTIPFDTRKPMDPSGIRLGSAPETTRGKKEQDFIKIAQTIDKVLRKTR</sequence>
<feature type="binding site" evidence="6">
    <location>
        <position position="247"/>
    </location>
    <ligand>
        <name>(6S)-5,6,7,8-tetrahydrofolate</name>
        <dbReference type="ChEBI" id="CHEBI:57453"/>
    </ligand>
</feature>
<protein>
    <recommendedName>
        <fullName evidence="6">Serine hydroxymethyltransferase</fullName>
        <shortName evidence="6">SHMT</shortName>
        <shortName evidence="6">Serine methylase</shortName>
        <ecNumber evidence="6">2.1.2.1</ecNumber>
    </recommendedName>
</protein>
<dbReference type="EC" id="2.1.2.1" evidence="6"/>
<evidence type="ECO:0000256" key="3">
    <source>
        <dbReference type="ARBA" id="ARBA00022563"/>
    </source>
</evidence>
<dbReference type="PIRSF" id="PIRSF000412">
    <property type="entry name" value="SHMT"/>
    <property type="match status" value="1"/>
</dbReference>
<dbReference type="NCBIfam" id="NF000586">
    <property type="entry name" value="PRK00011.1"/>
    <property type="match status" value="1"/>
</dbReference>
<dbReference type="PANTHER" id="PTHR11680">
    <property type="entry name" value="SERINE HYDROXYMETHYLTRANSFERASE"/>
    <property type="match status" value="1"/>
</dbReference>
<dbReference type="UniPathway" id="UPA00193"/>
<comment type="similarity">
    <text evidence="2 6">Belongs to the SHMT family.</text>
</comment>
<comment type="subcellular location">
    <subcellularLocation>
        <location evidence="6">Cytoplasm</location>
    </subcellularLocation>
</comment>
<dbReference type="Gene3D" id="3.90.1150.10">
    <property type="entry name" value="Aspartate Aminotransferase, domain 1"/>
    <property type="match status" value="1"/>
</dbReference>
<evidence type="ECO:0000259" key="8">
    <source>
        <dbReference type="Pfam" id="PF00464"/>
    </source>
</evidence>
<dbReference type="GO" id="GO:0004372">
    <property type="term" value="F:glycine hydroxymethyltransferase activity"/>
    <property type="evidence" value="ECO:0007669"/>
    <property type="project" value="UniProtKB-UniRule"/>
</dbReference>
<keyword evidence="3 6" id="KW-0554">One-carbon metabolism</keyword>
<dbReference type="EMBL" id="MHRJ01000025">
    <property type="protein sequence ID" value="OHA22472.1"/>
    <property type="molecule type" value="Genomic_DNA"/>
</dbReference>
<dbReference type="Pfam" id="PF00464">
    <property type="entry name" value="SHMT"/>
    <property type="match status" value="1"/>
</dbReference>
<dbReference type="InterPro" id="IPR049943">
    <property type="entry name" value="Ser_HO-MeTrfase-like"/>
</dbReference>
<evidence type="ECO:0000256" key="4">
    <source>
        <dbReference type="ARBA" id="ARBA00022679"/>
    </source>
</evidence>
<dbReference type="GO" id="GO:0032259">
    <property type="term" value="P:methylation"/>
    <property type="evidence" value="ECO:0007669"/>
    <property type="project" value="UniProtKB-KW"/>
</dbReference>
<comment type="function">
    <text evidence="6">Catalyzes the reversible interconversion of serine and glycine with tetrahydrofolate (THF) serving as the one-carbon carrier. This reaction serves as the major source of one-carbon groups required for the biosynthesis of purines, thymidylate, methionine, and other important biomolecules. Also exhibits THF-independent aldolase activity toward beta-hydroxyamino acids, producing glycine and aldehydes, via a retro-aldol mechanism.</text>
</comment>
<comment type="pathway">
    <text evidence="6">One-carbon metabolism; tetrahydrofolate interconversion.</text>
</comment>
<dbReference type="SUPFAM" id="SSF53383">
    <property type="entry name" value="PLP-dependent transferases"/>
    <property type="match status" value="1"/>
</dbReference>
<dbReference type="CDD" id="cd00378">
    <property type="entry name" value="SHMT"/>
    <property type="match status" value="1"/>
</dbReference>
<evidence type="ECO:0000256" key="6">
    <source>
        <dbReference type="HAMAP-Rule" id="MF_00051"/>
    </source>
</evidence>
<dbReference type="InterPro" id="IPR039429">
    <property type="entry name" value="SHMT-like_dom"/>
</dbReference>
<evidence type="ECO:0000256" key="1">
    <source>
        <dbReference type="ARBA" id="ARBA00001933"/>
    </source>
</evidence>
<dbReference type="Gene3D" id="3.40.640.10">
    <property type="entry name" value="Type I PLP-dependent aspartate aminotransferase-like (Major domain)"/>
    <property type="match status" value="1"/>
</dbReference>
<evidence type="ECO:0000313" key="10">
    <source>
        <dbReference type="Proteomes" id="UP000176493"/>
    </source>
</evidence>
<accession>A0A1G2MHJ5</accession>
<comment type="pathway">
    <text evidence="6">Amino-acid biosynthesis; glycine biosynthesis; glycine from L-serine: step 1/1.</text>
</comment>
<feature type="domain" description="Serine hydroxymethyltransferase-like" evidence="8">
    <location>
        <begin position="2"/>
        <end position="390"/>
    </location>
</feature>
<comment type="cofactor">
    <cofactor evidence="1 6 7">
        <name>pyridoxal 5'-phosphate</name>
        <dbReference type="ChEBI" id="CHEBI:597326"/>
    </cofactor>
</comment>
<feature type="binding site" evidence="6">
    <location>
        <begin position="120"/>
        <end position="122"/>
    </location>
    <ligand>
        <name>(6S)-5,6,7,8-tetrahydrofolate</name>
        <dbReference type="ChEBI" id="CHEBI:57453"/>
    </ligand>
</feature>
<comment type="caution">
    <text evidence="9">The sequence shown here is derived from an EMBL/GenBank/DDBJ whole genome shotgun (WGS) entry which is preliminary data.</text>
</comment>
<keyword evidence="5 6" id="KW-0663">Pyridoxal phosphate</keyword>
<evidence type="ECO:0000256" key="5">
    <source>
        <dbReference type="ARBA" id="ARBA00022898"/>
    </source>
</evidence>
<gene>
    <name evidence="6 9" type="primary">glyA</name>
    <name evidence="9" type="ORF">A2W52_00590</name>
</gene>
<comment type="catalytic activity">
    <reaction evidence="6">
        <text>(6R)-5,10-methylene-5,6,7,8-tetrahydrofolate + glycine + H2O = (6S)-5,6,7,8-tetrahydrofolate + L-serine</text>
        <dbReference type="Rhea" id="RHEA:15481"/>
        <dbReference type="ChEBI" id="CHEBI:15377"/>
        <dbReference type="ChEBI" id="CHEBI:15636"/>
        <dbReference type="ChEBI" id="CHEBI:33384"/>
        <dbReference type="ChEBI" id="CHEBI:57305"/>
        <dbReference type="ChEBI" id="CHEBI:57453"/>
        <dbReference type="EC" id="2.1.2.1"/>
    </reaction>
</comment>
<proteinExistence type="inferred from homology"/>
<reference evidence="9 10" key="1">
    <citation type="journal article" date="2016" name="Nat. Commun.">
        <title>Thousands of microbial genomes shed light on interconnected biogeochemical processes in an aquifer system.</title>
        <authorList>
            <person name="Anantharaman K."/>
            <person name="Brown C.T."/>
            <person name="Hug L.A."/>
            <person name="Sharon I."/>
            <person name="Castelle C.J."/>
            <person name="Probst A.J."/>
            <person name="Thomas B.C."/>
            <person name="Singh A."/>
            <person name="Wilkins M.J."/>
            <person name="Karaoz U."/>
            <person name="Brodie E.L."/>
            <person name="Williams K.H."/>
            <person name="Hubbard S.S."/>
            <person name="Banfield J.F."/>
        </authorList>
    </citation>
    <scope>NUCLEOTIDE SEQUENCE [LARGE SCALE GENOMIC DNA]</scope>
</reference>
<evidence type="ECO:0000313" key="9">
    <source>
        <dbReference type="EMBL" id="OHA22472.1"/>
    </source>
</evidence>
<evidence type="ECO:0000256" key="2">
    <source>
        <dbReference type="ARBA" id="ARBA00006376"/>
    </source>
</evidence>
<dbReference type="InterPro" id="IPR001085">
    <property type="entry name" value="Ser_HO-MeTrfase"/>
</dbReference>
<comment type="subunit">
    <text evidence="6">Homodimer.</text>
</comment>
<keyword evidence="9" id="KW-0489">Methyltransferase</keyword>
<dbReference type="AlphaFoldDB" id="A0A1G2MHJ5"/>